<keyword evidence="2 3" id="KW-0238">DNA-binding</keyword>
<reference evidence="5" key="1">
    <citation type="submission" date="2020-08" db="EMBL/GenBank/DDBJ databases">
        <title>Genomic Encyclopedia of Type Strains, Phase IV (KMG-V): Genome sequencing to study the core and pangenomes of soil and plant-associated prokaryotes.</title>
        <authorList>
            <person name="Whitman W."/>
        </authorList>
    </citation>
    <scope>NUCLEOTIDE SEQUENCE [LARGE SCALE GENOMIC DNA]</scope>
    <source>
        <strain evidence="5">M8UP27</strain>
    </source>
</reference>
<gene>
    <name evidence="5" type="ORF">HDF09_003492</name>
</gene>
<dbReference type="EMBL" id="JACHDY010000005">
    <property type="protein sequence ID" value="MBB5318793.1"/>
    <property type="molecule type" value="Genomic_DNA"/>
</dbReference>
<dbReference type="Gene3D" id="1.10.10.10">
    <property type="entry name" value="Winged helix-like DNA-binding domain superfamily/Winged helix DNA-binding domain"/>
    <property type="match status" value="1"/>
</dbReference>
<dbReference type="PANTHER" id="PTHR36842">
    <property type="entry name" value="PROTEIN TOLB HOMOLOG"/>
    <property type="match status" value="1"/>
</dbReference>
<dbReference type="InterPro" id="IPR001867">
    <property type="entry name" value="OmpR/PhoB-type_DNA-bd"/>
</dbReference>
<feature type="domain" description="OmpR/PhoB-type" evidence="4">
    <location>
        <begin position="1"/>
        <end position="82"/>
    </location>
</feature>
<name>A0A7W8MSK7_9BACT</name>
<dbReference type="SUPFAM" id="SSF50993">
    <property type="entry name" value="Peptidase/esterase 'gauge' domain"/>
    <property type="match status" value="1"/>
</dbReference>
<evidence type="ECO:0000313" key="5">
    <source>
        <dbReference type="EMBL" id="MBB5318793.1"/>
    </source>
</evidence>
<dbReference type="GO" id="GO:0003677">
    <property type="term" value="F:DNA binding"/>
    <property type="evidence" value="ECO:0007669"/>
    <property type="project" value="UniProtKB-UniRule"/>
</dbReference>
<dbReference type="PANTHER" id="PTHR36842:SF1">
    <property type="entry name" value="PROTEIN TOLB"/>
    <property type="match status" value="1"/>
</dbReference>
<dbReference type="SUPFAM" id="SSF82171">
    <property type="entry name" value="DPP6 N-terminal domain-like"/>
    <property type="match status" value="2"/>
</dbReference>
<dbReference type="CDD" id="cd00383">
    <property type="entry name" value="trans_reg_C"/>
    <property type="match status" value="1"/>
</dbReference>
<feature type="DNA-binding region" description="OmpR/PhoB-type" evidence="3">
    <location>
        <begin position="1"/>
        <end position="82"/>
    </location>
</feature>
<dbReference type="SMART" id="SM00862">
    <property type="entry name" value="Trans_reg_C"/>
    <property type="match status" value="1"/>
</dbReference>
<comment type="similarity">
    <text evidence="1">Belongs to the TolB family.</text>
</comment>
<dbReference type="AlphaFoldDB" id="A0A7W8MSK7"/>
<keyword evidence="6" id="KW-1185">Reference proteome</keyword>
<dbReference type="GO" id="GO:0000160">
    <property type="term" value="P:phosphorelay signal transduction system"/>
    <property type="evidence" value="ECO:0007669"/>
    <property type="project" value="InterPro"/>
</dbReference>
<dbReference type="InterPro" id="IPR011042">
    <property type="entry name" value="6-blade_b-propeller_TolB-like"/>
</dbReference>
<evidence type="ECO:0000256" key="3">
    <source>
        <dbReference type="PROSITE-ProRule" id="PRU01091"/>
    </source>
</evidence>
<protein>
    <submittedName>
        <fullName evidence="5">DNA-binding winged helix-turn-helix (WHTH) protein/Tol biopolymer transport system component</fullName>
    </submittedName>
</protein>
<organism evidence="5 6">
    <name type="scientific">Tunturiibacter empetritectus</name>
    <dbReference type="NCBI Taxonomy" id="3069691"/>
    <lineage>
        <taxon>Bacteria</taxon>
        <taxon>Pseudomonadati</taxon>
        <taxon>Acidobacteriota</taxon>
        <taxon>Terriglobia</taxon>
        <taxon>Terriglobales</taxon>
        <taxon>Acidobacteriaceae</taxon>
        <taxon>Tunturiibacter</taxon>
    </lineage>
</organism>
<sequence>MTRENEVSRVEPKAFRLLLFFLHNPGRLITKDELLNAVWSEAAVTDNSLTRSVAVLRRVLGDDPAAPRFIVTVPTVGYRFLPPVETSDDDVLGNLEQLPAAVPGRSDSSGAVHSSVSWFRRWSLVAAALLLLAVGRALWSRRQASQTELGESQLTRHSSDNPLSGVAISPDGKYLLFGDITGVHITLLRTGEVRDIERQSEPEERQINWSFQWFPDGSQFLVNEFGGDGHSVIWQGSVLAGKLKKVRDNAIAWTLSPDGSSIVLTKATRINGPMSELWLMDTKGNDLRKLDDAGEANAFGFVQWSPDSDRIAYLRYAGKSGQFQISMETRELKGGPPVTLLSDNALRSLYWLQDGRLLYVLGESDRTGETCNYWVARLNKTEGTFSAAPKQLTHNTGFCVDTTSATSDSKKLVFLKRSFEVSVYVAGFEPGTKRISPPRPLTSTEGQEWPVAWTPDSREVVFASNRGPKMGFFRYPFTGGEVTPIVTGIESAGLGNLIGRVTPDGAWLLYEPFPAGYVPGTSMDLKKVAMAGGTPQVILRDALFDTPSCALAPSRLCAIATVAKDQLVFWSVDPVAGRGPELGRFRVDWKSDYGWALSPDGTRIAIQRRDAPEIYVLSIETHTMETITVKGWTNGISLDWTADGSGFFICTLQPRAVLLHVDLEGNATPLWEPKGSNTTWALPSPDGQHIAMPSAAVNSNAWMIKLF</sequence>
<dbReference type="SUPFAM" id="SSF46894">
    <property type="entry name" value="C-terminal effector domain of the bipartite response regulators"/>
    <property type="match status" value="1"/>
</dbReference>
<dbReference type="Gene3D" id="2.120.10.30">
    <property type="entry name" value="TolB, C-terminal domain"/>
    <property type="match status" value="3"/>
</dbReference>
<accession>A0A7W8MSK7</accession>
<dbReference type="InterPro" id="IPR036388">
    <property type="entry name" value="WH-like_DNA-bd_sf"/>
</dbReference>
<dbReference type="InterPro" id="IPR011659">
    <property type="entry name" value="WD40"/>
</dbReference>
<dbReference type="Proteomes" id="UP000568106">
    <property type="component" value="Unassembled WGS sequence"/>
</dbReference>
<evidence type="ECO:0000313" key="6">
    <source>
        <dbReference type="Proteomes" id="UP000568106"/>
    </source>
</evidence>
<evidence type="ECO:0000256" key="1">
    <source>
        <dbReference type="ARBA" id="ARBA00009820"/>
    </source>
</evidence>
<comment type="caution">
    <text evidence="5">The sequence shown here is derived from an EMBL/GenBank/DDBJ whole genome shotgun (WGS) entry which is preliminary data.</text>
</comment>
<evidence type="ECO:0000256" key="2">
    <source>
        <dbReference type="ARBA" id="ARBA00023125"/>
    </source>
</evidence>
<dbReference type="Pfam" id="PF00486">
    <property type="entry name" value="Trans_reg_C"/>
    <property type="match status" value="1"/>
</dbReference>
<dbReference type="PROSITE" id="PS51755">
    <property type="entry name" value="OMPR_PHOB"/>
    <property type="match status" value="1"/>
</dbReference>
<evidence type="ECO:0000259" key="4">
    <source>
        <dbReference type="PROSITE" id="PS51755"/>
    </source>
</evidence>
<dbReference type="InterPro" id="IPR016032">
    <property type="entry name" value="Sig_transdc_resp-reg_C-effctor"/>
</dbReference>
<proteinExistence type="inferred from homology"/>
<dbReference type="GO" id="GO:0006355">
    <property type="term" value="P:regulation of DNA-templated transcription"/>
    <property type="evidence" value="ECO:0007669"/>
    <property type="project" value="InterPro"/>
</dbReference>
<dbReference type="Pfam" id="PF07676">
    <property type="entry name" value="PD40"/>
    <property type="match status" value="3"/>
</dbReference>